<dbReference type="EMBL" id="MU274954">
    <property type="protein sequence ID" value="KAI0083766.1"/>
    <property type="molecule type" value="Genomic_DNA"/>
</dbReference>
<proteinExistence type="predicted"/>
<sequence length="1058" mass="120206">MSSQAKKIRANSRLKSMTGKIGAVSTTRKSLTQVAEENRAVLKKRTIALNAMPSTTRAAVSEMVEDNGAPPDDITWGAYSGMTAEEEGWMDIDEDEGPIDTSHEGGEYADSVKILISEITSTRRPGGLRSNARTRRERLVALRTNWKEQMPQLVDVYLQWKHKSASSATDATPCCDSRSSSNASDLIDGVGMPQAVESETRYFDVTAVWTHDRRKISVAQKSGEAANVSLIRQGLLGCAPIDPAFAFSLDTLELYHRLRRRHPQLGIQAMMRALCDVQEVNYLDSYREQLSIAFDAYLDILRRVQLDVDKALGRSTPHWRMKNACPCCNYKLKGEQPLIPSRLLAMDGNNSAKRVASAGMVDFSQFHSDYFLPREEVDRFKDEVKGRKRTGADRPGDELNASSDTEPEDEDNDAPWVPDMSKPGDVTDGQSITTSCTENWKASAEEHHKRALDIYHQIGIFGSACRHHFIEKFCEIIRSGELAKYPLAITNHTLDVHDDKDMTIGYDIGCAFTSTTNNSSLAGRIHARRLSFVTMFHILYKRGCGIEDLETMERIFSSSNNVARTIQYASQFHWAQALDLHFRQWDEEKYHELSKFLFNNYRQALDIIKNYTPEIERMKTVLQITDADIEGWLCEERQFLTSLKNEPEERVLEVSYVEALIARDKANAILQQATMQFRIEVPTRGVIDRAHNESATRHLETTRRNAMHAMTVAIQAVNELELKLDIAETWTPQHPQYVETVRYMQTRRFHCALDKVQWLVVQRLLEMTKANASGMSYKLRTSIGKAMKTRSKAIHTALKKYNVLASQMHPPAPVLQWKDVMNYAFVSEFDLLHHTYSHKDISQLPKYYKVKCVRDEILRLNVECRRLQTHIRDEEAHYLRVVGDLTPESPLLAAQVRKAYQNRRRVNRIHQVCLGAIHALEGYSGSMTPGIRLGHRVDELDDRGMQDGGPEGEQDRPEVPVAGYNNQIQLADRQPPDGNVDRGEQLNGNQENMAPDEELEHAAIQADMAGVDEAFEVAEDEQLNEEMEIINDFVEQLAVEPVQMRGGVPLHMMHRFRV</sequence>
<evidence type="ECO:0000313" key="1">
    <source>
        <dbReference type="EMBL" id="KAI0083766.1"/>
    </source>
</evidence>
<comment type="caution">
    <text evidence="1">The sequence shown here is derived from an EMBL/GenBank/DDBJ whole genome shotgun (WGS) entry which is preliminary data.</text>
</comment>
<gene>
    <name evidence="1" type="ORF">BDY19DRAFT_998324</name>
</gene>
<name>A0ACB8TP13_9APHY</name>
<organism evidence="1 2">
    <name type="scientific">Irpex rosettiformis</name>
    <dbReference type="NCBI Taxonomy" id="378272"/>
    <lineage>
        <taxon>Eukaryota</taxon>
        <taxon>Fungi</taxon>
        <taxon>Dikarya</taxon>
        <taxon>Basidiomycota</taxon>
        <taxon>Agaricomycotina</taxon>
        <taxon>Agaricomycetes</taxon>
        <taxon>Polyporales</taxon>
        <taxon>Irpicaceae</taxon>
        <taxon>Irpex</taxon>
    </lineage>
</organism>
<reference evidence="1" key="1">
    <citation type="journal article" date="2021" name="Environ. Microbiol.">
        <title>Gene family expansions and transcriptome signatures uncover fungal adaptations to wood decay.</title>
        <authorList>
            <person name="Hage H."/>
            <person name="Miyauchi S."/>
            <person name="Viragh M."/>
            <person name="Drula E."/>
            <person name="Min B."/>
            <person name="Chaduli D."/>
            <person name="Navarro D."/>
            <person name="Favel A."/>
            <person name="Norest M."/>
            <person name="Lesage-Meessen L."/>
            <person name="Balint B."/>
            <person name="Merenyi Z."/>
            <person name="de Eugenio L."/>
            <person name="Morin E."/>
            <person name="Martinez A.T."/>
            <person name="Baldrian P."/>
            <person name="Stursova M."/>
            <person name="Martinez M.J."/>
            <person name="Novotny C."/>
            <person name="Magnuson J.K."/>
            <person name="Spatafora J.W."/>
            <person name="Maurice S."/>
            <person name="Pangilinan J."/>
            <person name="Andreopoulos W."/>
            <person name="LaButti K."/>
            <person name="Hundley H."/>
            <person name="Na H."/>
            <person name="Kuo A."/>
            <person name="Barry K."/>
            <person name="Lipzen A."/>
            <person name="Henrissat B."/>
            <person name="Riley R."/>
            <person name="Ahrendt S."/>
            <person name="Nagy L.G."/>
            <person name="Grigoriev I.V."/>
            <person name="Martin F."/>
            <person name="Rosso M.N."/>
        </authorList>
    </citation>
    <scope>NUCLEOTIDE SEQUENCE</scope>
    <source>
        <strain evidence="1">CBS 384.51</strain>
    </source>
</reference>
<evidence type="ECO:0000313" key="2">
    <source>
        <dbReference type="Proteomes" id="UP001055072"/>
    </source>
</evidence>
<protein>
    <submittedName>
        <fullName evidence="1">Uncharacterized protein</fullName>
    </submittedName>
</protein>
<accession>A0ACB8TP13</accession>
<dbReference type="Proteomes" id="UP001055072">
    <property type="component" value="Unassembled WGS sequence"/>
</dbReference>
<keyword evidence="2" id="KW-1185">Reference proteome</keyword>